<feature type="transmembrane region" description="Helical" evidence="1">
    <location>
        <begin position="58"/>
        <end position="75"/>
    </location>
</feature>
<protein>
    <recommendedName>
        <fullName evidence="4">DUF4175 domain-containing protein</fullName>
    </recommendedName>
</protein>
<dbReference type="RefSeq" id="WP_156611281.1">
    <property type="nucleotide sequence ID" value="NZ_WPCU01000010.1"/>
</dbReference>
<sequence length="83" mass="8802">MSVNLNDFLGDHPWLLWLVLAALLAGARLVVPSRWLLRLAAVAVLTAVAAAVWPTVAWLQLLVAVVLAGVVVVVSRSRRPAAG</sequence>
<gene>
    <name evidence="2" type="ORF">GC722_14280</name>
</gene>
<keyword evidence="1" id="KW-1133">Transmembrane helix</keyword>
<accession>A0A6A9UZ14</accession>
<reference evidence="2 3" key="1">
    <citation type="submission" date="2019-12" db="EMBL/GenBank/DDBJ databases">
        <title>Auraticoccus cholistani sp. nov., an actinomycete isolated from soil of Cholistan desert.</title>
        <authorList>
            <person name="Cheema M.T."/>
        </authorList>
    </citation>
    <scope>NUCLEOTIDE SEQUENCE [LARGE SCALE GENOMIC DNA]</scope>
    <source>
        <strain evidence="2 3">F435</strain>
    </source>
</reference>
<evidence type="ECO:0000313" key="3">
    <source>
        <dbReference type="Proteomes" id="UP000435304"/>
    </source>
</evidence>
<evidence type="ECO:0000313" key="2">
    <source>
        <dbReference type="EMBL" id="MVA77182.1"/>
    </source>
</evidence>
<comment type="caution">
    <text evidence="2">The sequence shown here is derived from an EMBL/GenBank/DDBJ whole genome shotgun (WGS) entry which is preliminary data.</text>
</comment>
<dbReference type="AlphaFoldDB" id="A0A6A9UZ14"/>
<evidence type="ECO:0000256" key="1">
    <source>
        <dbReference type="SAM" id="Phobius"/>
    </source>
</evidence>
<proteinExistence type="predicted"/>
<dbReference type="EMBL" id="WPCU01000010">
    <property type="protein sequence ID" value="MVA77182.1"/>
    <property type="molecule type" value="Genomic_DNA"/>
</dbReference>
<keyword evidence="1" id="KW-0472">Membrane</keyword>
<name>A0A6A9UZ14_9ACTN</name>
<keyword evidence="1" id="KW-0812">Transmembrane</keyword>
<evidence type="ECO:0008006" key="4">
    <source>
        <dbReference type="Google" id="ProtNLM"/>
    </source>
</evidence>
<feature type="transmembrane region" description="Helical" evidence="1">
    <location>
        <begin position="35"/>
        <end position="52"/>
    </location>
</feature>
<keyword evidence="3" id="KW-1185">Reference proteome</keyword>
<dbReference type="Proteomes" id="UP000435304">
    <property type="component" value="Unassembled WGS sequence"/>
</dbReference>
<organism evidence="2 3">
    <name type="scientific">Auraticoccus cholistanensis</name>
    <dbReference type="NCBI Taxonomy" id="2656650"/>
    <lineage>
        <taxon>Bacteria</taxon>
        <taxon>Bacillati</taxon>
        <taxon>Actinomycetota</taxon>
        <taxon>Actinomycetes</taxon>
        <taxon>Propionibacteriales</taxon>
        <taxon>Propionibacteriaceae</taxon>
        <taxon>Auraticoccus</taxon>
    </lineage>
</organism>
<feature type="transmembrane region" description="Helical" evidence="1">
    <location>
        <begin position="12"/>
        <end position="30"/>
    </location>
</feature>